<dbReference type="PANTHER" id="PTHR33620">
    <property type="entry name" value="UREASE ACCESSORY PROTEIN F"/>
    <property type="match status" value="1"/>
</dbReference>
<keyword evidence="2 3" id="KW-0143">Chaperone</keyword>
<comment type="subunit">
    <text evidence="3">UreD, UreF and UreG form a complex that acts as a GTP-hydrolysis-dependent molecular chaperone, activating the urease apoprotein by helping to assemble the nickel containing metallocenter of UreC. The UreE protein probably delivers the nickel.</text>
</comment>
<dbReference type="Pfam" id="PF01730">
    <property type="entry name" value="UreF"/>
    <property type="match status" value="1"/>
</dbReference>
<name>A0ABT1EBE5_9FIRM</name>
<dbReference type="Proteomes" id="UP001523566">
    <property type="component" value="Unassembled WGS sequence"/>
</dbReference>
<evidence type="ECO:0000256" key="2">
    <source>
        <dbReference type="ARBA" id="ARBA00023186"/>
    </source>
</evidence>
<evidence type="ECO:0000256" key="3">
    <source>
        <dbReference type="HAMAP-Rule" id="MF_01385"/>
    </source>
</evidence>
<evidence type="ECO:0000256" key="1">
    <source>
        <dbReference type="ARBA" id="ARBA00022988"/>
    </source>
</evidence>
<comment type="subcellular location">
    <subcellularLocation>
        <location evidence="3">Cytoplasm</location>
    </subcellularLocation>
</comment>
<dbReference type="InterPro" id="IPR038277">
    <property type="entry name" value="UreF_sf"/>
</dbReference>
<dbReference type="Gene3D" id="1.10.4190.10">
    <property type="entry name" value="Urease accessory protein UreF"/>
    <property type="match status" value="1"/>
</dbReference>
<evidence type="ECO:0000313" key="4">
    <source>
        <dbReference type="EMBL" id="MCP1102257.1"/>
    </source>
</evidence>
<gene>
    <name evidence="3" type="primary">ureF</name>
    <name evidence="4" type="ORF">NK125_07530</name>
</gene>
<dbReference type="InterPro" id="IPR002639">
    <property type="entry name" value="UreF"/>
</dbReference>
<dbReference type="PIRSF" id="PIRSF009467">
    <property type="entry name" value="Ureas_acces_UreF"/>
    <property type="match status" value="1"/>
</dbReference>
<accession>A0ABT1EBE5</accession>
<proteinExistence type="inferred from homology"/>
<dbReference type="EMBL" id="JAMZFW010000009">
    <property type="protein sequence ID" value="MCP1102257.1"/>
    <property type="molecule type" value="Genomic_DNA"/>
</dbReference>
<sequence>MNNQNILKLVQTLDPLFPIGGYTLSNGMETYVQKGIVYDYKTLAAYLDSYLYMLSFNDLAFAAKAYEVEDIAKLDLLCSSLKAPIEIRQGSIKQCSRFLKLHTKMNSYPRLIQYQNQIKNGECEGHYGISMGLFIKELNINLQEALELYCYSLISTAVNHAVKMVPLRQLDGQIAIYELMEHIPKAVTTAINTKMMDLGASGCGFDIRSMQHETLYTRLYIS</sequence>
<organism evidence="4 5">
    <name type="scientific">Aequitasia blattaphilus</name>
    <dbReference type="NCBI Taxonomy" id="2949332"/>
    <lineage>
        <taxon>Bacteria</taxon>
        <taxon>Bacillati</taxon>
        <taxon>Bacillota</taxon>
        <taxon>Clostridia</taxon>
        <taxon>Lachnospirales</taxon>
        <taxon>Lachnospiraceae</taxon>
        <taxon>Aequitasia</taxon>
    </lineage>
</organism>
<comment type="similarity">
    <text evidence="3">Belongs to the UreF family.</text>
</comment>
<evidence type="ECO:0000313" key="5">
    <source>
        <dbReference type="Proteomes" id="UP001523566"/>
    </source>
</evidence>
<keyword evidence="1 3" id="KW-0996">Nickel insertion</keyword>
<reference evidence="4 5" key="1">
    <citation type="journal article" date="2022" name="Genome Biol. Evol.">
        <title>Host diet, physiology and behaviors set the stage for Lachnospiraceae cladogenesis.</title>
        <authorList>
            <person name="Vera-Ponce De Leon A."/>
            <person name="Schneider M."/>
            <person name="Jahnes B.C."/>
            <person name="Sadowski V."/>
            <person name="Camuy-Velez L.A."/>
            <person name="Duan J."/>
            <person name="Sabree Z.L."/>
        </authorList>
    </citation>
    <scope>NUCLEOTIDE SEQUENCE [LARGE SCALE GENOMIC DNA]</scope>
    <source>
        <strain evidence="4 5">PAL113</strain>
    </source>
</reference>
<comment type="caution">
    <text evidence="4">The sequence shown here is derived from an EMBL/GenBank/DDBJ whole genome shotgun (WGS) entry which is preliminary data.</text>
</comment>
<comment type="function">
    <text evidence="3">Required for maturation of urease via the functional incorporation of the urease nickel metallocenter.</text>
</comment>
<keyword evidence="5" id="KW-1185">Reference proteome</keyword>
<dbReference type="HAMAP" id="MF_01385">
    <property type="entry name" value="UreF"/>
    <property type="match status" value="1"/>
</dbReference>
<dbReference type="PANTHER" id="PTHR33620:SF1">
    <property type="entry name" value="UREASE ACCESSORY PROTEIN F"/>
    <property type="match status" value="1"/>
</dbReference>
<dbReference type="RefSeq" id="WP_262066045.1">
    <property type="nucleotide sequence ID" value="NZ_JAMXOD010000009.1"/>
</dbReference>
<keyword evidence="3" id="KW-0963">Cytoplasm</keyword>
<protein>
    <recommendedName>
        <fullName evidence="3">Urease accessory protein UreF</fullName>
    </recommendedName>
</protein>